<proteinExistence type="predicted"/>
<keyword evidence="2" id="KW-1185">Reference proteome</keyword>
<evidence type="ECO:0000313" key="2">
    <source>
        <dbReference type="Proteomes" id="UP001235712"/>
    </source>
</evidence>
<dbReference type="Proteomes" id="UP001235712">
    <property type="component" value="Unassembled WGS sequence"/>
</dbReference>
<accession>A0ABT9NYC3</accession>
<sequence>MGAGELATGGGRRAGVRGRRERGVCLVPVSWPGIARRIAPGLWGFAQVIT</sequence>
<organism evidence="1 2">
    <name type="scientific">Kineosporia succinea</name>
    <dbReference type="NCBI Taxonomy" id="84632"/>
    <lineage>
        <taxon>Bacteria</taxon>
        <taxon>Bacillati</taxon>
        <taxon>Actinomycetota</taxon>
        <taxon>Actinomycetes</taxon>
        <taxon>Kineosporiales</taxon>
        <taxon>Kineosporiaceae</taxon>
        <taxon>Kineosporia</taxon>
    </lineage>
</organism>
<reference evidence="1 2" key="1">
    <citation type="submission" date="2023-07" db="EMBL/GenBank/DDBJ databases">
        <title>Sequencing the genomes of 1000 actinobacteria strains.</title>
        <authorList>
            <person name="Klenk H.-P."/>
        </authorList>
    </citation>
    <scope>NUCLEOTIDE SEQUENCE [LARGE SCALE GENOMIC DNA]</scope>
    <source>
        <strain evidence="1 2">DSM 44388</strain>
    </source>
</reference>
<protein>
    <submittedName>
        <fullName evidence="1">Uncharacterized protein</fullName>
    </submittedName>
</protein>
<comment type="caution">
    <text evidence="1">The sequence shown here is derived from an EMBL/GenBank/DDBJ whole genome shotgun (WGS) entry which is preliminary data.</text>
</comment>
<dbReference type="RefSeq" id="WP_307239225.1">
    <property type="nucleotide sequence ID" value="NZ_JAUSQZ010000001.1"/>
</dbReference>
<evidence type="ECO:0000313" key="1">
    <source>
        <dbReference type="EMBL" id="MDP9825443.1"/>
    </source>
</evidence>
<gene>
    <name evidence="1" type="ORF">J2S57_001192</name>
</gene>
<name>A0ABT9NYC3_9ACTN</name>
<dbReference type="EMBL" id="JAUSQZ010000001">
    <property type="protein sequence ID" value="MDP9825443.1"/>
    <property type="molecule type" value="Genomic_DNA"/>
</dbReference>